<feature type="region of interest" description="Disordered" evidence="2">
    <location>
        <begin position="382"/>
        <end position="415"/>
    </location>
</feature>
<feature type="compositionally biased region" description="Basic and acidic residues" evidence="2">
    <location>
        <begin position="33"/>
        <end position="43"/>
    </location>
</feature>
<feature type="compositionally biased region" description="Basic and acidic residues" evidence="2">
    <location>
        <begin position="1"/>
        <end position="15"/>
    </location>
</feature>
<keyword evidence="3" id="KW-0808">Transferase</keyword>
<dbReference type="SUPFAM" id="SSF53335">
    <property type="entry name" value="S-adenosyl-L-methionine-dependent methyltransferases"/>
    <property type="match status" value="1"/>
</dbReference>
<sequence length="415" mass="46443">MSSEHPRIFSTDSERPQTPPSTRPSLSIQSKQTGDEQHPEDHPSPTSDEVNQTVWAGASDSDEISDETTTNLSVRAPSRLSVNTQKKDKKSFFQSIFNKFAKTGRRFGFVPNSKEEQDRNVLQHQIIAELFDGRLHLAPVGKARAVLDVGTGPGVWALVRNHFPSTAKNNPTCSVVGIDIEKVRPPYTMPNCQFRVMDAAGKWDLNRQFDFIHVRMLGDFADKEQLVRTVYEHLNPGGWVEFTEWIAVLQSPDRSLNGTAFHKWNLLLRQGLRNMGRSLQYPSQYQPLLCKAGFERLRLTKYAAPTNACYPGKKCQRFGAMMVDNWNAIIEPLSVPVFTIGLGWSEPQVQNLVRDVRKEIADTNYHSFMTLLTVYCRKPRSGTSSTASLASSSRSATRAPPTSSSNLSNNVASQA</sequence>
<dbReference type="AlphaFoldDB" id="A0A8H6NFT5"/>
<dbReference type="Proteomes" id="UP000639643">
    <property type="component" value="Unassembled WGS sequence"/>
</dbReference>
<feature type="compositionally biased region" description="Polar residues" evidence="2">
    <location>
        <begin position="406"/>
        <end position="415"/>
    </location>
</feature>
<keyword evidence="4" id="KW-1185">Reference proteome</keyword>
<dbReference type="EMBL" id="WIGM01000273">
    <property type="protein sequence ID" value="KAF6830941.1"/>
    <property type="molecule type" value="Genomic_DNA"/>
</dbReference>
<feature type="compositionally biased region" description="Low complexity" evidence="2">
    <location>
        <begin position="382"/>
        <end position="405"/>
    </location>
</feature>
<gene>
    <name evidence="3" type="ORF">CMUS01_07535</name>
</gene>
<keyword evidence="3" id="KW-0489">Methyltransferase</keyword>
<comment type="similarity">
    <text evidence="1">Belongs to the methyltransferase superfamily. LaeA methyltransferase family.</text>
</comment>
<evidence type="ECO:0000313" key="4">
    <source>
        <dbReference type="Proteomes" id="UP000639643"/>
    </source>
</evidence>
<reference evidence="3" key="1">
    <citation type="journal article" date="2020" name="Phytopathology">
        <title>Genome Sequence Resources of Colletotrichum truncatum, C. plurivorum, C. musicola, and C. sojae: Four Species Pathogenic to Soybean (Glycine max).</title>
        <authorList>
            <person name="Rogerio F."/>
            <person name="Boufleur T.R."/>
            <person name="Ciampi-Guillardi M."/>
            <person name="Sukno S.A."/>
            <person name="Thon M.R."/>
            <person name="Massola Junior N.S."/>
            <person name="Baroncelli R."/>
        </authorList>
    </citation>
    <scope>NUCLEOTIDE SEQUENCE</scope>
    <source>
        <strain evidence="3">LFN0074</strain>
    </source>
</reference>
<dbReference type="OrthoDB" id="2013972at2759"/>
<comment type="caution">
    <text evidence="3">The sequence shown here is derived from an EMBL/GenBank/DDBJ whole genome shotgun (WGS) entry which is preliminary data.</text>
</comment>
<dbReference type="Pfam" id="PF13489">
    <property type="entry name" value="Methyltransf_23"/>
    <property type="match status" value="1"/>
</dbReference>
<feature type="region of interest" description="Disordered" evidence="2">
    <location>
        <begin position="1"/>
        <end position="50"/>
    </location>
</feature>
<evidence type="ECO:0000313" key="3">
    <source>
        <dbReference type="EMBL" id="KAF6830941.1"/>
    </source>
</evidence>
<dbReference type="InterPro" id="IPR029063">
    <property type="entry name" value="SAM-dependent_MTases_sf"/>
</dbReference>
<evidence type="ECO:0000256" key="1">
    <source>
        <dbReference type="ARBA" id="ARBA00038158"/>
    </source>
</evidence>
<dbReference type="CDD" id="cd02440">
    <property type="entry name" value="AdoMet_MTases"/>
    <property type="match status" value="1"/>
</dbReference>
<proteinExistence type="inferred from homology"/>
<name>A0A8H6NFT5_9PEZI</name>
<accession>A0A8H6NFT5</accession>
<dbReference type="Gene3D" id="3.40.50.150">
    <property type="entry name" value="Vaccinia Virus protein VP39"/>
    <property type="match status" value="1"/>
</dbReference>
<dbReference type="GO" id="GO:0008168">
    <property type="term" value="F:methyltransferase activity"/>
    <property type="evidence" value="ECO:0007669"/>
    <property type="project" value="UniProtKB-KW"/>
</dbReference>
<protein>
    <submittedName>
        <fullName evidence="3">Tam domain methyltransferase</fullName>
    </submittedName>
</protein>
<organism evidence="3 4">
    <name type="scientific">Colletotrichum musicola</name>
    <dbReference type="NCBI Taxonomy" id="2175873"/>
    <lineage>
        <taxon>Eukaryota</taxon>
        <taxon>Fungi</taxon>
        <taxon>Dikarya</taxon>
        <taxon>Ascomycota</taxon>
        <taxon>Pezizomycotina</taxon>
        <taxon>Sordariomycetes</taxon>
        <taxon>Hypocreomycetidae</taxon>
        <taxon>Glomerellales</taxon>
        <taxon>Glomerellaceae</taxon>
        <taxon>Colletotrichum</taxon>
        <taxon>Colletotrichum orchidearum species complex</taxon>
    </lineage>
</organism>
<dbReference type="GO" id="GO:0032259">
    <property type="term" value="P:methylation"/>
    <property type="evidence" value="ECO:0007669"/>
    <property type="project" value="UniProtKB-KW"/>
</dbReference>
<dbReference type="PANTHER" id="PTHR43591:SF24">
    <property type="entry name" value="2-METHOXY-6-POLYPRENYL-1,4-BENZOQUINOL METHYLASE, MITOCHONDRIAL"/>
    <property type="match status" value="1"/>
</dbReference>
<dbReference type="PANTHER" id="PTHR43591">
    <property type="entry name" value="METHYLTRANSFERASE"/>
    <property type="match status" value="1"/>
</dbReference>
<feature type="compositionally biased region" description="Polar residues" evidence="2">
    <location>
        <begin position="23"/>
        <end position="32"/>
    </location>
</feature>
<evidence type="ECO:0000256" key="2">
    <source>
        <dbReference type="SAM" id="MobiDB-lite"/>
    </source>
</evidence>